<dbReference type="PROSITE" id="PS51140">
    <property type="entry name" value="CUE"/>
    <property type="match status" value="1"/>
</dbReference>
<reference evidence="3 4" key="1">
    <citation type="journal article" date="2008" name="Nature">
        <title>The genome of Laccaria bicolor provides insights into mycorrhizal symbiosis.</title>
        <authorList>
            <person name="Martin F."/>
            <person name="Aerts A."/>
            <person name="Ahren D."/>
            <person name="Brun A."/>
            <person name="Danchin E.G.J."/>
            <person name="Duchaussoy F."/>
            <person name="Gibon J."/>
            <person name="Kohler A."/>
            <person name="Lindquist E."/>
            <person name="Pereda V."/>
            <person name="Salamov A."/>
            <person name="Shapiro H.J."/>
            <person name="Wuyts J."/>
            <person name="Blaudez D."/>
            <person name="Buee M."/>
            <person name="Brokstein P."/>
            <person name="Canbaeck B."/>
            <person name="Cohen D."/>
            <person name="Courty P.E."/>
            <person name="Coutinho P.M."/>
            <person name="Delaruelle C."/>
            <person name="Detter J.C."/>
            <person name="Deveau A."/>
            <person name="DiFazio S."/>
            <person name="Duplessis S."/>
            <person name="Fraissinet-Tachet L."/>
            <person name="Lucic E."/>
            <person name="Frey-Klett P."/>
            <person name="Fourrey C."/>
            <person name="Feussner I."/>
            <person name="Gay G."/>
            <person name="Grimwood J."/>
            <person name="Hoegger P.J."/>
            <person name="Jain P."/>
            <person name="Kilaru S."/>
            <person name="Labbe J."/>
            <person name="Lin Y.C."/>
            <person name="Legue V."/>
            <person name="Le Tacon F."/>
            <person name="Marmeisse R."/>
            <person name="Melayah D."/>
            <person name="Montanini B."/>
            <person name="Muratet M."/>
            <person name="Nehls U."/>
            <person name="Niculita-Hirzel H."/>
            <person name="Oudot-Le Secq M.P."/>
            <person name="Peter M."/>
            <person name="Quesneville H."/>
            <person name="Rajashekar B."/>
            <person name="Reich M."/>
            <person name="Rouhier N."/>
            <person name="Schmutz J."/>
            <person name="Yin T."/>
            <person name="Chalot M."/>
            <person name="Henrissat B."/>
            <person name="Kuees U."/>
            <person name="Lucas S."/>
            <person name="Van de Peer Y."/>
            <person name="Podila G.K."/>
            <person name="Polle A."/>
            <person name="Pukkila P.J."/>
            <person name="Richardson P.M."/>
            <person name="Rouze P."/>
            <person name="Sanders I.R."/>
            <person name="Stajich J.E."/>
            <person name="Tunlid A."/>
            <person name="Tuskan G."/>
            <person name="Grigoriev I.V."/>
        </authorList>
    </citation>
    <scope>NUCLEOTIDE SEQUENCE [LARGE SCALE GENOMIC DNA]</scope>
    <source>
        <strain evidence="4">S238N-H82 / ATCC MYA-4686</strain>
    </source>
</reference>
<feature type="region of interest" description="Disordered" evidence="1">
    <location>
        <begin position="170"/>
        <end position="193"/>
    </location>
</feature>
<keyword evidence="4" id="KW-1185">Reference proteome</keyword>
<dbReference type="EMBL" id="DS547095">
    <property type="protein sequence ID" value="EDR11919.1"/>
    <property type="molecule type" value="Genomic_DNA"/>
</dbReference>
<dbReference type="GO" id="GO:0031624">
    <property type="term" value="F:ubiquitin conjugating enzyme binding"/>
    <property type="evidence" value="ECO:0007669"/>
    <property type="project" value="TreeGrafter"/>
</dbReference>
<feature type="region of interest" description="Disordered" evidence="1">
    <location>
        <begin position="251"/>
        <end position="404"/>
    </location>
</feature>
<evidence type="ECO:0000313" key="4">
    <source>
        <dbReference type="Proteomes" id="UP000001194"/>
    </source>
</evidence>
<dbReference type="InParanoid" id="B0D105"/>
<dbReference type="SUPFAM" id="SSF46934">
    <property type="entry name" value="UBA-like"/>
    <property type="match status" value="1"/>
</dbReference>
<dbReference type="Proteomes" id="UP000001194">
    <property type="component" value="Unassembled WGS sequence"/>
</dbReference>
<evidence type="ECO:0000313" key="3">
    <source>
        <dbReference type="EMBL" id="EDR11919.1"/>
    </source>
</evidence>
<name>B0D105_LACBS</name>
<dbReference type="AlphaFoldDB" id="B0D105"/>
<dbReference type="InterPro" id="IPR009060">
    <property type="entry name" value="UBA-like_sf"/>
</dbReference>
<dbReference type="PANTHER" id="PTHR16461">
    <property type="entry name" value="TOLL-INTERACTING PROTEIN"/>
    <property type="match status" value="1"/>
</dbReference>
<dbReference type="Gene3D" id="1.10.8.10">
    <property type="entry name" value="DNA helicase RuvA subunit, C-terminal domain"/>
    <property type="match status" value="1"/>
</dbReference>
<evidence type="ECO:0000256" key="1">
    <source>
        <dbReference type="SAM" id="MobiDB-lite"/>
    </source>
</evidence>
<protein>
    <submittedName>
        <fullName evidence="3">Predicted protein</fullName>
    </submittedName>
</protein>
<feature type="compositionally biased region" description="Low complexity" evidence="1">
    <location>
        <begin position="261"/>
        <end position="276"/>
    </location>
</feature>
<dbReference type="RefSeq" id="XP_001877816.1">
    <property type="nucleotide sequence ID" value="XM_001877781.1"/>
</dbReference>
<dbReference type="OrthoDB" id="9942608at2759"/>
<dbReference type="Pfam" id="PF02845">
    <property type="entry name" value="CUE"/>
    <property type="match status" value="1"/>
</dbReference>
<feature type="compositionally biased region" description="Low complexity" evidence="1">
    <location>
        <begin position="301"/>
        <end position="312"/>
    </location>
</feature>
<feature type="compositionally biased region" description="Low complexity" evidence="1">
    <location>
        <begin position="68"/>
        <end position="93"/>
    </location>
</feature>
<feature type="region of interest" description="Disordered" evidence="1">
    <location>
        <begin position="1"/>
        <end position="96"/>
    </location>
</feature>
<dbReference type="GO" id="GO:0006511">
    <property type="term" value="P:ubiquitin-dependent protein catabolic process"/>
    <property type="evidence" value="ECO:0007669"/>
    <property type="project" value="TreeGrafter"/>
</dbReference>
<dbReference type="GO" id="GO:0043130">
    <property type="term" value="F:ubiquitin binding"/>
    <property type="evidence" value="ECO:0007669"/>
    <property type="project" value="InterPro"/>
</dbReference>
<dbReference type="HOGENOM" id="CLU_039542_0_0_1"/>
<dbReference type="STRING" id="486041.B0D105"/>
<dbReference type="GeneID" id="6072892"/>
<gene>
    <name evidence="3" type="ORF">LACBIDRAFT_324189</name>
</gene>
<proteinExistence type="predicted"/>
<dbReference type="KEGG" id="lbc:LACBIDRAFT_324189"/>
<dbReference type="GO" id="GO:0005737">
    <property type="term" value="C:cytoplasm"/>
    <property type="evidence" value="ECO:0007669"/>
    <property type="project" value="TreeGrafter"/>
</dbReference>
<dbReference type="InterPro" id="IPR003892">
    <property type="entry name" value="CUE"/>
</dbReference>
<sequence>MTDNELASVPPQVPPTEGAATLQGLEDKRTSSSASGEAATDNLLDVDLDSPTPAVASTTSITEELRQLSLSPVPAASSPIQPPATSTSPRPATDVSLDPRIAALRAMFPDYDDLILQSVLESVNGSQDAAIDALLGMSDPEYTSDTRHQEPVLTQTDLDEQLARRLMLEEQEAQQQQWAAQPPQPATPQRRNTRPYEVYQQQYHQQGALPPAGERDTMAEFQEQINKIAETGKKTFGNIFSKVKAKIQEYDQGRPVQSSAGGYNPNQQQQQPYYGQAEPMATQSRPQQPAYYDPNPPMSPPTSSITPPAAAIHGYDVTPPPATTFAPPSGSPPPASTSRGSNDVPRPPQTGTGMPIDAGKLGLLPKRPVSLLPDPAAAPAHVQQPTDDDDGLEYVENPFEDPRK</sequence>
<feature type="domain" description="CUE" evidence="2">
    <location>
        <begin position="96"/>
        <end position="139"/>
    </location>
</feature>
<dbReference type="PANTHER" id="PTHR16461:SF5">
    <property type="entry name" value="TOLL-INTERACTING PROTEIN"/>
    <property type="match status" value="1"/>
</dbReference>
<dbReference type="CDD" id="cd14279">
    <property type="entry name" value="CUE"/>
    <property type="match status" value="1"/>
</dbReference>
<organism evidence="4">
    <name type="scientific">Laccaria bicolor (strain S238N-H82 / ATCC MYA-4686)</name>
    <name type="common">Bicoloured deceiver</name>
    <name type="synonym">Laccaria laccata var. bicolor</name>
    <dbReference type="NCBI Taxonomy" id="486041"/>
    <lineage>
        <taxon>Eukaryota</taxon>
        <taxon>Fungi</taxon>
        <taxon>Dikarya</taxon>
        <taxon>Basidiomycota</taxon>
        <taxon>Agaricomycotina</taxon>
        <taxon>Agaricomycetes</taxon>
        <taxon>Agaricomycetidae</taxon>
        <taxon>Agaricales</taxon>
        <taxon>Agaricineae</taxon>
        <taxon>Hydnangiaceae</taxon>
        <taxon>Laccaria</taxon>
    </lineage>
</organism>
<dbReference type="SMART" id="SM00546">
    <property type="entry name" value="CUE"/>
    <property type="match status" value="1"/>
</dbReference>
<accession>B0D105</accession>
<evidence type="ECO:0000259" key="2">
    <source>
        <dbReference type="PROSITE" id="PS51140"/>
    </source>
</evidence>